<name>A0A2W2G214_9ACTN</name>
<dbReference type="AlphaFoldDB" id="A0A2W2G214"/>
<evidence type="ECO:0000313" key="3">
    <source>
        <dbReference type="Proteomes" id="UP000248544"/>
    </source>
</evidence>
<reference evidence="2 3" key="1">
    <citation type="submission" date="2018-01" db="EMBL/GenBank/DDBJ databases">
        <title>Draft genome sequence of Sphaerisporangium sp. 7K107.</title>
        <authorList>
            <person name="Sahin N."/>
            <person name="Saygin H."/>
            <person name="Ay H."/>
        </authorList>
    </citation>
    <scope>NUCLEOTIDE SEQUENCE [LARGE SCALE GENOMIC DNA]</scope>
    <source>
        <strain evidence="2 3">7K107</strain>
    </source>
</reference>
<keyword evidence="1" id="KW-0812">Transmembrane</keyword>
<gene>
    <name evidence="2" type="ORF">C1I98_20310</name>
</gene>
<feature type="transmembrane region" description="Helical" evidence="1">
    <location>
        <begin position="36"/>
        <end position="58"/>
    </location>
</feature>
<proteinExistence type="predicted"/>
<accession>A0A2W2G214</accession>
<organism evidence="2 3">
    <name type="scientific">Spongiactinospora gelatinilytica</name>
    <dbReference type="NCBI Taxonomy" id="2666298"/>
    <lineage>
        <taxon>Bacteria</taxon>
        <taxon>Bacillati</taxon>
        <taxon>Actinomycetota</taxon>
        <taxon>Actinomycetes</taxon>
        <taxon>Streptosporangiales</taxon>
        <taxon>Streptosporangiaceae</taxon>
        <taxon>Spongiactinospora</taxon>
    </lineage>
</organism>
<dbReference type="EMBL" id="POUA01000161">
    <property type="protein sequence ID" value="PZG42012.1"/>
    <property type="molecule type" value="Genomic_DNA"/>
</dbReference>
<comment type="caution">
    <text evidence="2">The sequence shown here is derived from an EMBL/GenBank/DDBJ whole genome shotgun (WGS) entry which is preliminary data.</text>
</comment>
<keyword evidence="1" id="KW-1133">Transmembrane helix</keyword>
<keyword evidence="3" id="KW-1185">Reference proteome</keyword>
<evidence type="ECO:0000313" key="2">
    <source>
        <dbReference type="EMBL" id="PZG42012.1"/>
    </source>
</evidence>
<keyword evidence="1" id="KW-0472">Membrane</keyword>
<sequence>MRTFAHPIDALDALFDRAAGRIPPDQLGELRLFAPLGMLLLALTAIGRIVTPWVVAGLPGGPFRVPLLFCTPLTMAELVGWLVIGGTALVVTVVLAMVCWMGEEHASAPICTCSADNRSLPGL</sequence>
<dbReference type="Proteomes" id="UP000248544">
    <property type="component" value="Unassembled WGS sequence"/>
</dbReference>
<evidence type="ECO:0000256" key="1">
    <source>
        <dbReference type="SAM" id="Phobius"/>
    </source>
</evidence>
<protein>
    <submittedName>
        <fullName evidence="2">Uncharacterized protein</fullName>
    </submittedName>
</protein>
<feature type="transmembrane region" description="Helical" evidence="1">
    <location>
        <begin position="78"/>
        <end position="100"/>
    </location>
</feature>
<dbReference type="RefSeq" id="WP_111169022.1">
    <property type="nucleotide sequence ID" value="NZ_POUA01000161.1"/>
</dbReference>